<proteinExistence type="predicted"/>
<accession>A0A5P1FS55</accession>
<evidence type="ECO:0000313" key="1">
    <source>
        <dbReference type="EMBL" id="ONK81155.1"/>
    </source>
</evidence>
<dbReference type="Gramene" id="ONK81155">
    <property type="protein sequence ID" value="ONK81155"/>
    <property type="gene ID" value="A4U43_C01F25870"/>
</dbReference>
<keyword evidence="2" id="KW-1185">Reference proteome</keyword>
<organism evidence="1 2">
    <name type="scientific">Asparagus officinalis</name>
    <name type="common">Garden asparagus</name>
    <dbReference type="NCBI Taxonomy" id="4686"/>
    <lineage>
        <taxon>Eukaryota</taxon>
        <taxon>Viridiplantae</taxon>
        <taxon>Streptophyta</taxon>
        <taxon>Embryophyta</taxon>
        <taxon>Tracheophyta</taxon>
        <taxon>Spermatophyta</taxon>
        <taxon>Magnoliopsida</taxon>
        <taxon>Liliopsida</taxon>
        <taxon>Asparagales</taxon>
        <taxon>Asparagaceae</taxon>
        <taxon>Asparagoideae</taxon>
        <taxon>Asparagus</taxon>
    </lineage>
</organism>
<dbReference type="AlphaFoldDB" id="A0A5P1FS55"/>
<protein>
    <submittedName>
        <fullName evidence="1">Uncharacterized protein</fullName>
    </submittedName>
</protein>
<evidence type="ECO:0000313" key="2">
    <source>
        <dbReference type="Proteomes" id="UP000243459"/>
    </source>
</evidence>
<gene>
    <name evidence="1" type="ORF">A4U43_C01F25870</name>
</gene>
<reference evidence="2" key="1">
    <citation type="journal article" date="2017" name="Nat. Commun.">
        <title>The asparagus genome sheds light on the origin and evolution of a young Y chromosome.</title>
        <authorList>
            <person name="Harkess A."/>
            <person name="Zhou J."/>
            <person name="Xu C."/>
            <person name="Bowers J.E."/>
            <person name="Van der Hulst R."/>
            <person name="Ayyampalayam S."/>
            <person name="Mercati F."/>
            <person name="Riccardi P."/>
            <person name="McKain M.R."/>
            <person name="Kakrana A."/>
            <person name="Tang H."/>
            <person name="Ray J."/>
            <person name="Groenendijk J."/>
            <person name="Arikit S."/>
            <person name="Mathioni S.M."/>
            <person name="Nakano M."/>
            <person name="Shan H."/>
            <person name="Telgmann-Rauber A."/>
            <person name="Kanno A."/>
            <person name="Yue Z."/>
            <person name="Chen H."/>
            <person name="Li W."/>
            <person name="Chen Y."/>
            <person name="Xu X."/>
            <person name="Zhang Y."/>
            <person name="Luo S."/>
            <person name="Chen H."/>
            <person name="Gao J."/>
            <person name="Mao Z."/>
            <person name="Pires J.C."/>
            <person name="Luo M."/>
            <person name="Kudrna D."/>
            <person name="Wing R.A."/>
            <person name="Meyers B.C."/>
            <person name="Yi K."/>
            <person name="Kong H."/>
            <person name="Lavrijsen P."/>
            <person name="Sunseri F."/>
            <person name="Falavigna A."/>
            <person name="Ye Y."/>
            <person name="Leebens-Mack J.H."/>
            <person name="Chen G."/>
        </authorList>
    </citation>
    <scope>NUCLEOTIDE SEQUENCE [LARGE SCALE GENOMIC DNA]</scope>
    <source>
        <strain evidence="2">cv. DH0086</strain>
    </source>
</reference>
<dbReference type="Proteomes" id="UP000243459">
    <property type="component" value="Chromosome 1"/>
</dbReference>
<dbReference type="EMBL" id="CM007381">
    <property type="protein sequence ID" value="ONK81155.1"/>
    <property type="molecule type" value="Genomic_DNA"/>
</dbReference>
<name>A0A5P1FS55_ASPOF</name>
<sequence length="113" mass="13004">MIPSRRKAKIRGIDLDLGHEELQTFLTVIDLRPDEDKECEELPVVRIISDRIPEEERSELEFVISIEVVNLDALRRIVSRGHLDGTLRAFVGKFNPFILGKLNFSYKPRACIS</sequence>